<evidence type="ECO:0000313" key="2">
    <source>
        <dbReference type="EMBL" id="MBO4204784.1"/>
    </source>
</evidence>
<reference evidence="2 3" key="1">
    <citation type="submission" date="2019-12" db="EMBL/GenBank/DDBJ databases">
        <title>Whole genome sequencing of endophytic Actinobacterium Micromonospora sp. MPMI6T.</title>
        <authorList>
            <person name="Evv R."/>
            <person name="Podile A.R."/>
        </authorList>
    </citation>
    <scope>NUCLEOTIDE SEQUENCE [LARGE SCALE GENOMIC DNA]</scope>
    <source>
        <strain evidence="2 3">MPMI6</strain>
    </source>
</reference>
<evidence type="ECO:0000259" key="1">
    <source>
        <dbReference type="Pfam" id="PF04471"/>
    </source>
</evidence>
<keyword evidence="3" id="KW-1185">Reference proteome</keyword>
<feature type="domain" description="Restriction endonuclease type IV Mrr" evidence="1">
    <location>
        <begin position="57"/>
        <end position="141"/>
    </location>
</feature>
<gene>
    <name evidence="2" type="ORF">GSF22_02000</name>
</gene>
<dbReference type="InterPro" id="IPR007560">
    <property type="entry name" value="Restrct_endonuc_IV_Mrr"/>
</dbReference>
<dbReference type="RefSeq" id="WP_208810970.1">
    <property type="nucleotide sequence ID" value="NZ_WVUH01000006.1"/>
</dbReference>
<organism evidence="2 3">
    <name type="scientific">Micromonospora echinofusca</name>
    <dbReference type="NCBI Taxonomy" id="47858"/>
    <lineage>
        <taxon>Bacteria</taxon>
        <taxon>Bacillati</taxon>
        <taxon>Actinomycetota</taxon>
        <taxon>Actinomycetes</taxon>
        <taxon>Micromonosporales</taxon>
        <taxon>Micromonosporaceae</taxon>
        <taxon>Micromonospora</taxon>
    </lineage>
</organism>
<sequence>MADYSSVKISGFITRSKDLTLSTTARGMALQQLFEYLLNKVPGVISRPNSIDPFRSEEIDIAVANTRTNNGLACFPHLFLVECKNWAKPVDAPTVAAFIDKMRNRRIELGILVAANGITGDPNSLAAAHHKVAMAQGDGLRVLVVTVDDVCKLSSSTELVALLVDRLLRLIASGTSLGH</sequence>
<name>A0ABS3VK56_MICEH</name>
<protein>
    <recommendedName>
        <fullName evidence="1">Restriction endonuclease type IV Mrr domain-containing protein</fullName>
    </recommendedName>
</protein>
<dbReference type="EMBL" id="WVUH01000006">
    <property type="protein sequence ID" value="MBO4204784.1"/>
    <property type="molecule type" value="Genomic_DNA"/>
</dbReference>
<proteinExistence type="predicted"/>
<accession>A0ABS3VK56</accession>
<comment type="caution">
    <text evidence="2">The sequence shown here is derived from an EMBL/GenBank/DDBJ whole genome shotgun (WGS) entry which is preliminary data.</text>
</comment>
<dbReference type="Proteomes" id="UP000823521">
    <property type="component" value="Unassembled WGS sequence"/>
</dbReference>
<dbReference type="Pfam" id="PF04471">
    <property type="entry name" value="Mrr_cat"/>
    <property type="match status" value="1"/>
</dbReference>
<evidence type="ECO:0000313" key="3">
    <source>
        <dbReference type="Proteomes" id="UP000823521"/>
    </source>
</evidence>